<dbReference type="Pfam" id="PF03073">
    <property type="entry name" value="TspO_MBR"/>
    <property type="match status" value="1"/>
</dbReference>
<evidence type="ECO:0000256" key="6">
    <source>
        <dbReference type="SAM" id="Phobius"/>
    </source>
</evidence>
<feature type="transmembrane region" description="Helical" evidence="6">
    <location>
        <begin position="114"/>
        <end position="133"/>
    </location>
</feature>
<evidence type="ECO:0000256" key="4">
    <source>
        <dbReference type="ARBA" id="ARBA00022989"/>
    </source>
</evidence>
<dbReference type="AlphaFoldDB" id="A0A6M0H8B9"/>
<dbReference type="Gene3D" id="1.20.1260.100">
    <property type="entry name" value="TspO/MBR protein"/>
    <property type="match status" value="1"/>
</dbReference>
<evidence type="ECO:0000313" key="7">
    <source>
        <dbReference type="EMBL" id="NEU06554.1"/>
    </source>
</evidence>
<evidence type="ECO:0000256" key="3">
    <source>
        <dbReference type="ARBA" id="ARBA00022692"/>
    </source>
</evidence>
<comment type="subcellular location">
    <subcellularLocation>
        <location evidence="1">Membrane</location>
        <topology evidence="1">Multi-pass membrane protein</topology>
    </subcellularLocation>
</comment>
<dbReference type="GO" id="GO:0033013">
    <property type="term" value="P:tetrapyrrole metabolic process"/>
    <property type="evidence" value="ECO:0007669"/>
    <property type="project" value="UniProtKB-ARBA"/>
</dbReference>
<comment type="similarity">
    <text evidence="2">Belongs to the TspO/BZRP family.</text>
</comment>
<feature type="transmembrane region" description="Helical" evidence="6">
    <location>
        <begin position="88"/>
        <end position="108"/>
    </location>
</feature>
<proteinExistence type="inferred from homology"/>
<feature type="transmembrane region" description="Helical" evidence="6">
    <location>
        <begin position="12"/>
        <end position="34"/>
    </location>
</feature>
<evidence type="ECO:0000256" key="2">
    <source>
        <dbReference type="ARBA" id="ARBA00007524"/>
    </source>
</evidence>
<dbReference type="RefSeq" id="WP_061996010.1">
    <property type="nucleotide sequence ID" value="NZ_JAAGPU010000051.1"/>
</dbReference>
<dbReference type="CDD" id="cd15904">
    <property type="entry name" value="TSPO_MBR"/>
    <property type="match status" value="1"/>
</dbReference>
<dbReference type="PANTHER" id="PTHR10057">
    <property type="entry name" value="PERIPHERAL-TYPE BENZODIAZEPINE RECEPTOR"/>
    <property type="match status" value="1"/>
</dbReference>
<reference evidence="7 8" key="1">
    <citation type="submission" date="2020-02" db="EMBL/GenBank/DDBJ databases">
        <title>Genome assembly of a novel Clostridium senegalense strain.</title>
        <authorList>
            <person name="Gupta T.B."/>
            <person name="Jauregui R."/>
            <person name="Maclean P."/>
            <person name="Nawarathana A."/>
            <person name="Brightwell G."/>
        </authorList>
    </citation>
    <scope>NUCLEOTIDE SEQUENCE [LARGE SCALE GENOMIC DNA]</scope>
    <source>
        <strain evidence="7 8">AGRFS4</strain>
    </source>
</reference>
<keyword evidence="3 6" id="KW-0812">Transmembrane</keyword>
<evidence type="ECO:0000313" key="8">
    <source>
        <dbReference type="Proteomes" id="UP000481872"/>
    </source>
</evidence>
<dbReference type="FunFam" id="1.20.1260.100:FF:000001">
    <property type="entry name" value="translocator protein 2"/>
    <property type="match status" value="1"/>
</dbReference>
<dbReference type="GO" id="GO:0016020">
    <property type="term" value="C:membrane"/>
    <property type="evidence" value="ECO:0007669"/>
    <property type="project" value="UniProtKB-SubCell"/>
</dbReference>
<sequence>MKSILKVKGKKDCFLLIISLIFTLGLPAIISIVTRNAPAIYKVLVKPSFSPPPTVFAIVWPILYFMMGLAFYRILMLGKLGYDVNKEIILFVIQFVLNLLWSIIFFYFNLRFLAFIELFILIIFIIFTTIAFYKKDKIAGFLLLPYLIWSSFALILNYQIYKLNK</sequence>
<protein>
    <submittedName>
        <fullName evidence="7">Tryptophan-rich sensory protein</fullName>
    </submittedName>
</protein>
<keyword evidence="5 6" id="KW-0472">Membrane</keyword>
<evidence type="ECO:0000256" key="1">
    <source>
        <dbReference type="ARBA" id="ARBA00004141"/>
    </source>
</evidence>
<dbReference type="EMBL" id="JAAGPU010000051">
    <property type="protein sequence ID" value="NEU06554.1"/>
    <property type="molecule type" value="Genomic_DNA"/>
</dbReference>
<dbReference type="Proteomes" id="UP000481872">
    <property type="component" value="Unassembled WGS sequence"/>
</dbReference>
<feature type="transmembrane region" description="Helical" evidence="6">
    <location>
        <begin position="54"/>
        <end position="76"/>
    </location>
</feature>
<dbReference type="PANTHER" id="PTHR10057:SF0">
    <property type="entry name" value="TRANSLOCATOR PROTEIN"/>
    <property type="match status" value="1"/>
</dbReference>
<dbReference type="PIRSF" id="PIRSF005859">
    <property type="entry name" value="PBR"/>
    <property type="match status" value="1"/>
</dbReference>
<feature type="transmembrane region" description="Helical" evidence="6">
    <location>
        <begin position="140"/>
        <end position="161"/>
    </location>
</feature>
<evidence type="ECO:0000256" key="5">
    <source>
        <dbReference type="ARBA" id="ARBA00023136"/>
    </source>
</evidence>
<accession>A0A6M0H8B9</accession>
<gene>
    <name evidence="7" type="ORF">G3M99_17260</name>
</gene>
<comment type="caution">
    <text evidence="7">The sequence shown here is derived from an EMBL/GenBank/DDBJ whole genome shotgun (WGS) entry which is preliminary data.</text>
</comment>
<dbReference type="InterPro" id="IPR004307">
    <property type="entry name" value="TspO_MBR"/>
</dbReference>
<name>A0A6M0H8B9_9CLOT</name>
<keyword evidence="8" id="KW-1185">Reference proteome</keyword>
<keyword evidence="4 6" id="KW-1133">Transmembrane helix</keyword>
<organism evidence="7 8">
    <name type="scientific">Clostridium senegalense</name>
    <dbReference type="NCBI Taxonomy" id="1465809"/>
    <lineage>
        <taxon>Bacteria</taxon>
        <taxon>Bacillati</taxon>
        <taxon>Bacillota</taxon>
        <taxon>Clostridia</taxon>
        <taxon>Eubacteriales</taxon>
        <taxon>Clostridiaceae</taxon>
        <taxon>Clostridium</taxon>
    </lineage>
</organism>
<dbReference type="InterPro" id="IPR038330">
    <property type="entry name" value="TspO/MBR-related_sf"/>
</dbReference>